<keyword evidence="7" id="KW-0067">ATP-binding</keyword>
<evidence type="ECO:0000256" key="5">
    <source>
        <dbReference type="ARBA" id="ARBA00022741"/>
    </source>
</evidence>
<dbReference type="PANTHER" id="PTHR32309">
    <property type="entry name" value="TYROSINE-PROTEIN KINASE"/>
    <property type="match status" value="1"/>
</dbReference>
<feature type="transmembrane region" description="Helical" evidence="11">
    <location>
        <begin position="12"/>
        <end position="35"/>
    </location>
</feature>
<dbReference type="Pfam" id="PF02706">
    <property type="entry name" value="Wzz"/>
    <property type="match status" value="1"/>
</dbReference>
<evidence type="ECO:0000256" key="7">
    <source>
        <dbReference type="ARBA" id="ARBA00022840"/>
    </source>
</evidence>
<dbReference type="EMBL" id="LBQB01000003">
    <property type="protein sequence ID" value="KKP69795.1"/>
    <property type="molecule type" value="Genomic_DNA"/>
</dbReference>
<organism evidence="13 14">
    <name type="scientific">candidate division CPR3 bacterium GW2011_GWF2_35_18</name>
    <dbReference type="NCBI Taxonomy" id="1618350"/>
    <lineage>
        <taxon>Bacteria</taxon>
        <taxon>Bacteria division CPR3</taxon>
    </lineage>
</organism>
<keyword evidence="6" id="KW-0418">Kinase</keyword>
<keyword evidence="10" id="KW-0829">Tyrosine-protein kinase</keyword>
<evidence type="ECO:0000256" key="8">
    <source>
        <dbReference type="ARBA" id="ARBA00022989"/>
    </source>
</evidence>
<evidence type="ECO:0000256" key="1">
    <source>
        <dbReference type="ARBA" id="ARBA00004651"/>
    </source>
</evidence>
<dbReference type="InterPro" id="IPR050445">
    <property type="entry name" value="Bact_polysacc_biosynth/exp"/>
</dbReference>
<keyword evidence="8 11" id="KW-1133">Transmembrane helix</keyword>
<keyword evidence="3" id="KW-0808">Transferase</keyword>
<dbReference type="InterPro" id="IPR003856">
    <property type="entry name" value="LPS_length_determ_N"/>
</dbReference>
<gene>
    <name evidence="13" type="ORF">UR67_C0003G0073</name>
</gene>
<dbReference type="InterPro" id="IPR005702">
    <property type="entry name" value="Wzc-like_C"/>
</dbReference>
<dbReference type="STRING" id="1618350.UR67_C0003G0073"/>
<feature type="transmembrane region" description="Helical" evidence="11">
    <location>
        <begin position="169"/>
        <end position="190"/>
    </location>
</feature>
<keyword evidence="9 11" id="KW-0472">Membrane</keyword>
<sequence length="451" mass="50386">MDIKNYLFIIKRYLFIIVLFVIFATATTTALVFMIPPTYKSSTTVMVNLASTETINLNDIMTSERLAKTYAEVISKRTVLESVIKEVNLDTDYEELLKKVDVQLVRDTQLITISVKAKDAEIAAQIADTIAQKFSEEVIKLQGDKQSYNTIATVEKAFPSEKPDSPKKALSISLAFILSFISIIGIIFLIEYLDDTFKDEFDIKEYLNLPHLGTVSYIKEVHRRAGNLITTTDPHDPIVESFREIRTNVQFSQPDKPTKAFVVTSSGPSEGKSQITANLAVIMAQAGYKTILIDADLHRPTQHDIFKVENNFGLTDVLTKNDLPKTIWESTQINGLSLITSGSFLPNPAEWLGSTKMYHLIERLKEAKFHTIIFDTPPIGLITDAAIISSMVDGAILVVESGKTTRTNAQKAVEAIKKVGGEIIGTILNNKKPNGDKKSHYYRYSEHKTKN</sequence>
<dbReference type="GO" id="GO:0042802">
    <property type="term" value="F:identical protein binding"/>
    <property type="evidence" value="ECO:0007669"/>
    <property type="project" value="UniProtKB-ARBA"/>
</dbReference>
<dbReference type="Proteomes" id="UP000034581">
    <property type="component" value="Unassembled WGS sequence"/>
</dbReference>
<evidence type="ECO:0000256" key="2">
    <source>
        <dbReference type="ARBA" id="ARBA00022475"/>
    </source>
</evidence>
<evidence type="ECO:0000256" key="9">
    <source>
        <dbReference type="ARBA" id="ARBA00023136"/>
    </source>
</evidence>
<dbReference type="InterPro" id="IPR033756">
    <property type="entry name" value="YlxH/NBP35"/>
</dbReference>
<keyword evidence="4 11" id="KW-0812">Transmembrane</keyword>
<keyword evidence="5" id="KW-0547">Nucleotide-binding</keyword>
<evidence type="ECO:0000259" key="12">
    <source>
        <dbReference type="Pfam" id="PF02706"/>
    </source>
</evidence>
<evidence type="ECO:0000256" key="6">
    <source>
        <dbReference type="ARBA" id="ARBA00022777"/>
    </source>
</evidence>
<feature type="domain" description="Polysaccharide chain length determinant N-terminal" evidence="12">
    <location>
        <begin position="1"/>
        <end position="86"/>
    </location>
</feature>
<dbReference type="PANTHER" id="PTHR32309:SF13">
    <property type="entry name" value="FERRIC ENTEROBACTIN TRANSPORT PROTEIN FEPE"/>
    <property type="match status" value="1"/>
</dbReference>
<dbReference type="NCBIfam" id="TIGR01007">
    <property type="entry name" value="eps_fam"/>
    <property type="match status" value="1"/>
</dbReference>
<evidence type="ECO:0000256" key="3">
    <source>
        <dbReference type="ARBA" id="ARBA00022679"/>
    </source>
</evidence>
<evidence type="ECO:0000313" key="14">
    <source>
        <dbReference type="Proteomes" id="UP000034581"/>
    </source>
</evidence>
<dbReference type="Pfam" id="PF10609">
    <property type="entry name" value="ParA"/>
    <property type="match status" value="1"/>
</dbReference>
<evidence type="ECO:0000256" key="11">
    <source>
        <dbReference type="SAM" id="Phobius"/>
    </source>
</evidence>
<name>A0A0G0E3E1_UNCC3</name>
<dbReference type="GO" id="GO:0005524">
    <property type="term" value="F:ATP binding"/>
    <property type="evidence" value="ECO:0007669"/>
    <property type="project" value="UniProtKB-KW"/>
</dbReference>
<evidence type="ECO:0000256" key="4">
    <source>
        <dbReference type="ARBA" id="ARBA00022692"/>
    </source>
</evidence>
<reference evidence="13 14" key="1">
    <citation type="journal article" date="2015" name="Nature">
        <title>rRNA introns, odd ribosomes, and small enigmatic genomes across a large radiation of phyla.</title>
        <authorList>
            <person name="Brown C.T."/>
            <person name="Hug L.A."/>
            <person name="Thomas B.C."/>
            <person name="Sharon I."/>
            <person name="Castelle C.J."/>
            <person name="Singh A."/>
            <person name="Wilkins M.J."/>
            <person name="Williams K.H."/>
            <person name="Banfield J.F."/>
        </authorList>
    </citation>
    <scope>NUCLEOTIDE SEQUENCE [LARGE SCALE GENOMIC DNA]</scope>
</reference>
<dbReference type="FunFam" id="3.40.50.300:FF:000527">
    <property type="entry name" value="Tyrosine-protein kinase etk"/>
    <property type="match status" value="1"/>
</dbReference>
<dbReference type="CDD" id="cd05387">
    <property type="entry name" value="BY-kinase"/>
    <property type="match status" value="1"/>
</dbReference>
<dbReference type="GO" id="GO:0005886">
    <property type="term" value="C:plasma membrane"/>
    <property type="evidence" value="ECO:0007669"/>
    <property type="project" value="UniProtKB-SubCell"/>
</dbReference>
<evidence type="ECO:0000256" key="10">
    <source>
        <dbReference type="ARBA" id="ARBA00023137"/>
    </source>
</evidence>
<dbReference type="GO" id="GO:0004713">
    <property type="term" value="F:protein tyrosine kinase activity"/>
    <property type="evidence" value="ECO:0007669"/>
    <property type="project" value="UniProtKB-KW"/>
</dbReference>
<keyword evidence="2" id="KW-1003">Cell membrane</keyword>
<accession>A0A0G0E3E1</accession>
<comment type="subcellular location">
    <subcellularLocation>
        <location evidence="1">Cell membrane</location>
        <topology evidence="1">Multi-pass membrane protein</topology>
    </subcellularLocation>
</comment>
<dbReference type="Gene3D" id="3.40.50.300">
    <property type="entry name" value="P-loop containing nucleotide triphosphate hydrolases"/>
    <property type="match status" value="1"/>
</dbReference>
<proteinExistence type="predicted"/>
<dbReference type="InterPro" id="IPR027417">
    <property type="entry name" value="P-loop_NTPase"/>
</dbReference>
<dbReference type="AlphaFoldDB" id="A0A0G0E3E1"/>
<protein>
    <submittedName>
        <fullName evidence="13">Capsular exopolysaccharide family</fullName>
    </submittedName>
</protein>
<evidence type="ECO:0000313" key="13">
    <source>
        <dbReference type="EMBL" id="KKP69795.1"/>
    </source>
</evidence>
<comment type="caution">
    <text evidence="13">The sequence shown here is derived from an EMBL/GenBank/DDBJ whole genome shotgun (WGS) entry which is preliminary data.</text>
</comment>
<dbReference type="SUPFAM" id="SSF52540">
    <property type="entry name" value="P-loop containing nucleoside triphosphate hydrolases"/>
    <property type="match status" value="1"/>
</dbReference>